<dbReference type="Proteomes" id="UP000501747">
    <property type="component" value="Chromosome"/>
</dbReference>
<dbReference type="PANTHER" id="PTHR30336">
    <property type="entry name" value="INNER MEMBRANE PROTEIN, PROBABLE PERMEASE"/>
    <property type="match status" value="1"/>
</dbReference>
<dbReference type="InterPro" id="IPR051599">
    <property type="entry name" value="Cell_Envelope_Assoc"/>
</dbReference>
<protein>
    <submittedName>
        <fullName evidence="3">YdcF family protein</fullName>
    </submittedName>
</protein>
<feature type="transmembrane region" description="Helical" evidence="1">
    <location>
        <begin position="9"/>
        <end position="30"/>
    </location>
</feature>
<keyword evidence="1" id="KW-0472">Membrane</keyword>
<keyword evidence="1" id="KW-1133">Transmembrane helix</keyword>
<reference evidence="3 4" key="1">
    <citation type="submission" date="2020-03" db="EMBL/GenBank/DDBJ databases">
        <title>Vagococcus sp. nov., isolated from beetles.</title>
        <authorList>
            <person name="Hyun D.-W."/>
            <person name="Bae J.-W."/>
        </authorList>
    </citation>
    <scope>NUCLEOTIDE SEQUENCE [LARGE SCALE GENOMIC DNA]</scope>
    <source>
        <strain evidence="3 4">HDW17B</strain>
    </source>
</reference>
<dbReference type="CDD" id="cd06259">
    <property type="entry name" value="YdcF-like"/>
    <property type="match status" value="1"/>
</dbReference>
<dbReference type="AlphaFoldDB" id="A0A6G8AXK4"/>
<organism evidence="3 4">
    <name type="scientific">Vagococcus hydrophili</name>
    <dbReference type="NCBI Taxonomy" id="2714947"/>
    <lineage>
        <taxon>Bacteria</taxon>
        <taxon>Bacillati</taxon>
        <taxon>Bacillota</taxon>
        <taxon>Bacilli</taxon>
        <taxon>Lactobacillales</taxon>
        <taxon>Enterococcaceae</taxon>
        <taxon>Vagococcus</taxon>
    </lineage>
</organism>
<dbReference type="InterPro" id="IPR003848">
    <property type="entry name" value="DUF218"/>
</dbReference>
<dbReference type="PANTHER" id="PTHR30336:SF4">
    <property type="entry name" value="ENVELOPE BIOGENESIS FACTOR ELYC"/>
    <property type="match status" value="1"/>
</dbReference>
<feature type="domain" description="DUF218" evidence="2">
    <location>
        <begin position="42"/>
        <end position="185"/>
    </location>
</feature>
<dbReference type="KEGG" id="vhy:G7082_03325"/>
<gene>
    <name evidence="3" type="ORF">G7082_03325</name>
</gene>
<name>A0A6G8AXK4_9ENTE</name>
<dbReference type="GO" id="GO:0000270">
    <property type="term" value="P:peptidoglycan metabolic process"/>
    <property type="evidence" value="ECO:0007669"/>
    <property type="project" value="TreeGrafter"/>
</dbReference>
<dbReference type="EMBL" id="CP049887">
    <property type="protein sequence ID" value="QIL49726.1"/>
    <property type="molecule type" value="Genomic_DNA"/>
</dbReference>
<dbReference type="Pfam" id="PF02698">
    <property type="entry name" value="DUF218"/>
    <property type="match status" value="1"/>
</dbReference>
<evidence type="ECO:0000313" key="3">
    <source>
        <dbReference type="EMBL" id="QIL49726.1"/>
    </source>
</evidence>
<evidence type="ECO:0000313" key="4">
    <source>
        <dbReference type="Proteomes" id="UP000501747"/>
    </source>
</evidence>
<dbReference type="GO" id="GO:0005886">
    <property type="term" value="C:plasma membrane"/>
    <property type="evidence" value="ECO:0007669"/>
    <property type="project" value="TreeGrafter"/>
</dbReference>
<keyword evidence="1" id="KW-0812">Transmembrane</keyword>
<evidence type="ECO:0000259" key="2">
    <source>
        <dbReference type="Pfam" id="PF02698"/>
    </source>
</evidence>
<keyword evidence="4" id="KW-1185">Reference proteome</keyword>
<sequence>MLKNKPLKITLITLISIGFIYASIVLFLIFSGTRDTPSTSPDTVLILGAQVKGKTKEDAYPSVVLRERLDTAAAYLEEYPEAVVIVCGGQGADEPDSEANVMKNYLIKQGIPKNKIIMEDTSTRTKENILNAQKKQPLNNTVIVTSDFHVFRAKLLAKRLGIESVSGLPAVSNNSAIFKSYTREIIALAYGLLFDW</sequence>
<evidence type="ECO:0000256" key="1">
    <source>
        <dbReference type="SAM" id="Phobius"/>
    </source>
</evidence>
<dbReference type="GO" id="GO:0043164">
    <property type="term" value="P:Gram-negative-bacterium-type cell wall biogenesis"/>
    <property type="evidence" value="ECO:0007669"/>
    <property type="project" value="TreeGrafter"/>
</dbReference>
<dbReference type="InterPro" id="IPR014729">
    <property type="entry name" value="Rossmann-like_a/b/a_fold"/>
</dbReference>
<dbReference type="Gene3D" id="3.40.50.620">
    <property type="entry name" value="HUPs"/>
    <property type="match status" value="1"/>
</dbReference>
<accession>A0A6G8AXK4</accession>
<proteinExistence type="predicted"/>